<evidence type="ECO:0000313" key="5">
    <source>
        <dbReference type="Proteomes" id="UP000745764"/>
    </source>
</evidence>
<sequence length="70" mass="7745">MKIPVVNKAFAGRSARSFTREGRFDEIGKLIKKGDFVVIEFGHNDGTSRPDNGRSDCPGSGTETCQYTYK</sequence>
<keyword evidence="2" id="KW-0378">Hydrolase</keyword>
<keyword evidence="5" id="KW-1185">Reference proteome</keyword>
<evidence type="ECO:0000256" key="3">
    <source>
        <dbReference type="SAM" id="MobiDB-lite"/>
    </source>
</evidence>
<dbReference type="OrthoDB" id="2141316at2759"/>
<dbReference type="Proteomes" id="UP000745764">
    <property type="component" value="Unassembled WGS sequence"/>
</dbReference>
<dbReference type="SUPFAM" id="SSF52266">
    <property type="entry name" value="SGNH hydrolase"/>
    <property type="match status" value="1"/>
</dbReference>
<dbReference type="EMBL" id="CAINUL010000008">
    <property type="protein sequence ID" value="CAD0111010.1"/>
    <property type="molecule type" value="Genomic_DNA"/>
</dbReference>
<name>A0A9N8KN91_9PEZI</name>
<dbReference type="AlphaFoldDB" id="A0A9N8KN91"/>
<dbReference type="GO" id="GO:0016787">
    <property type="term" value="F:hydrolase activity"/>
    <property type="evidence" value="ECO:0007669"/>
    <property type="project" value="UniProtKB-KW"/>
</dbReference>
<dbReference type="PANTHER" id="PTHR43695">
    <property type="entry name" value="PUTATIVE (AFU_ORTHOLOGUE AFUA_2G17250)-RELATED"/>
    <property type="match status" value="1"/>
</dbReference>
<evidence type="ECO:0000256" key="1">
    <source>
        <dbReference type="ARBA" id="ARBA00008668"/>
    </source>
</evidence>
<feature type="region of interest" description="Disordered" evidence="3">
    <location>
        <begin position="43"/>
        <end position="70"/>
    </location>
</feature>
<reference evidence="4" key="1">
    <citation type="submission" date="2020-06" db="EMBL/GenBank/DDBJ databases">
        <authorList>
            <person name="Onetto C."/>
        </authorList>
    </citation>
    <scope>NUCLEOTIDE SEQUENCE</scope>
</reference>
<evidence type="ECO:0008006" key="6">
    <source>
        <dbReference type="Google" id="ProtNLM"/>
    </source>
</evidence>
<accession>A0A9N8KN91</accession>
<proteinExistence type="inferred from homology"/>
<dbReference type="InterPro" id="IPR036514">
    <property type="entry name" value="SGNH_hydro_sf"/>
</dbReference>
<comment type="caution">
    <text evidence="4">The sequence shown here is derived from an EMBL/GenBank/DDBJ whole genome shotgun (WGS) entry which is preliminary data.</text>
</comment>
<gene>
    <name evidence="4" type="ORF">AWRI4620_LOCUS5265</name>
</gene>
<protein>
    <recommendedName>
        <fullName evidence="6">Rhamnogalacturonan acetylesterase</fullName>
    </recommendedName>
</protein>
<evidence type="ECO:0000256" key="2">
    <source>
        <dbReference type="ARBA" id="ARBA00022801"/>
    </source>
</evidence>
<feature type="compositionally biased region" description="Polar residues" evidence="3">
    <location>
        <begin position="61"/>
        <end position="70"/>
    </location>
</feature>
<dbReference type="InterPro" id="IPR037459">
    <property type="entry name" value="RhgT-like"/>
</dbReference>
<evidence type="ECO:0000313" key="4">
    <source>
        <dbReference type="EMBL" id="CAD0111010.1"/>
    </source>
</evidence>
<organism evidence="4 5">
    <name type="scientific">Aureobasidium uvarum</name>
    <dbReference type="NCBI Taxonomy" id="2773716"/>
    <lineage>
        <taxon>Eukaryota</taxon>
        <taxon>Fungi</taxon>
        <taxon>Dikarya</taxon>
        <taxon>Ascomycota</taxon>
        <taxon>Pezizomycotina</taxon>
        <taxon>Dothideomycetes</taxon>
        <taxon>Dothideomycetidae</taxon>
        <taxon>Dothideales</taxon>
        <taxon>Saccotheciaceae</taxon>
        <taxon>Aureobasidium</taxon>
    </lineage>
</organism>
<dbReference type="PANTHER" id="PTHR43695:SF1">
    <property type="entry name" value="RHAMNOGALACTURONAN ACETYLESTERASE"/>
    <property type="match status" value="1"/>
</dbReference>
<comment type="similarity">
    <text evidence="1">Belongs to the 'GDSL' lipolytic enzyme family.</text>
</comment>
<feature type="compositionally biased region" description="Basic and acidic residues" evidence="3">
    <location>
        <begin position="43"/>
        <end position="54"/>
    </location>
</feature>
<dbReference type="Gene3D" id="3.40.50.1110">
    <property type="entry name" value="SGNH hydrolase"/>
    <property type="match status" value="1"/>
</dbReference>